<dbReference type="SUPFAM" id="SSF47240">
    <property type="entry name" value="Ferritin-like"/>
    <property type="match status" value="1"/>
</dbReference>
<dbReference type="InterPro" id="IPR012347">
    <property type="entry name" value="Ferritin-like"/>
</dbReference>
<evidence type="ECO:0000259" key="1">
    <source>
        <dbReference type="Pfam" id="PF02915"/>
    </source>
</evidence>
<dbReference type="AlphaFoldDB" id="X1NF09"/>
<gene>
    <name evidence="2" type="ORF">S06H3_29981</name>
</gene>
<sequence length="160" mass="19190">MNIFEYAMKMEKDGEEYYRQLAQQTTNKGLQTILTMLADEEVKHYNAIERMQTKEPHMTKTTILTDAKNIFVQIKESGESFDFDIKQTELYRKAQDIEKESRDFYTAKANEVTKEYQKGLFLKLADEERKHYFLLDNIIEFVSRPENWLENAEFYHLEEC</sequence>
<organism evidence="2">
    <name type="scientific">marine sediment metagenome</name>
    <dbReference type="NCBI Taxonomy" id="412755"/>
    <lineage>
        <taxon>unclassified sequences</taxon>
        <taxon>metagenomes</taxon>
        <taxon>ecological metagenomes</taxon>
    </lineage>
</organism>
<dbReference type="InterPro" id="IPR003251">
    <property type="entry name" value="Rr_diiron-bd_dom"/>
</dbReference>
<name>X1NF09_9ZZZZ</name>
<dbReference type="InterPro" id="IPR009078">
    <property type="entry name" value="Ferritin-like_SF"/>
</dbReference>
<feature type="domain" description="Rubrerythrin diiron-binding" evidence="1">
    <location>
        <begin position="3"/>
        <end position="137"/>
    </location>
</feature>
<dbReference type="CDD" id="cd01045">
    <property type="entry name" value="Ferritin_like_AB"/>
    <property type="match status" value="1"/>
</dbReference>
<dbReference type="EMBL" id="BARV01017621">
    <property type="protein sequence ID" value="GAI25385.1"/>
    <property type="molecule type" value="Genomic_DNA"/>
</dbReference>
<comment type="caution">
    <text evidence="2">The sequence shown here is derived from an EMBL/GenBank/DDBJ whole genome shotgun (WGS) entry which is preliminary data.</text>
</comment>
<dbReference type="PANTHER" id="PTHR33531:SF7">
    <property type="entry name" value="HYPOTHETICAL MEMBRANE PROTEIN, CONSERVED"/>
    <property type="match status" value="1"/>
</dbReference>
<proteinExistence type="predicted"/>
<dbReference type="PANTHER" id="PTHR33531">
    <property type="entry name" value="RUBRERYTHRIN SUBFAMILY"/>
    <property type="match status" value="1"/>
</dbReference>
<dbReference type="GO" id="GO:0016491">
    <property type="term" value="F:oxidoreductase activity"/>
    <property type="evidence" value="ECO:0007669"/>
    <property type="project" value="InterPro"/>
</dbReference>
<dbReference type="Pfam" id="PF02915">
    <property type="entry name" value="Rubrerythrin"/>
    <property type="match status" value="1"/>
</dbReference>
<evidence type="ECO:0000313" key="2">
    <source>
        <dbReference type="EMBL" id="GAI25385.1"/>
    </source>
</evidence>
<dbReference type="GO" id="GO:0046872">
    <property type="term" value="F:metal ion binding"/>
    <property type="evidence" value="ECO:0007669"/>
    <property type="project" value="InterPro"/>
</dbReference>
<accession>X1NF09</accession>
<reference evidence="2" key="1">
    <citation type="journal article" date="2014" name="Front. Microbiol.">
        <title>High frequency of phylogenetically diverse reductive dehalogenase-homologous genes in deep subseafloor sedimentary metagenomes.</title>
        <authorList>
            <person name="Kawai M."/>
            <person name="Futagami T."/>
            <person name="Toyoda A."/>
            <person name="Takaki Y."/>
            <person name="Nishi S."/>
            <person name="Hori S."/>
            <person name="Arai W."/>
            <person name="Tsubouchi T."/>
            <person name="Morono Y."/>
            <person name="Uchiyama I."/>
            <person name="Ito T."/>
            <person name="Fujiyama A."/>
            <person name="Inagaki F."/>
            <person name="Takami H."/>
        </authorList>
    </citation>
    <scope>NUCLEOTIDE SEQUENCE</scope>
    <source>
        <strain evidence="2">Expedition CK06-06</strain>
    </source>
</reference>
<protein>
    <recommendedName>
        <fullName evidence="1">Rubrerythrin diiron-binding domain-containing protein</fullName>
    </recommendedName>
</protein>
<dbReference type="Gene3D" id="1.20.1260.10">
    <property type="match status" value="1"/>
</dbReference>